<proteinExistence type="predicted"/>
<keyword evidence="1" id="KW-0175">Coiled coil</keyword>
<protein>
    <submittedName>
        <fullName evidence="3">Transducin/WD40 repeat-like superfamily protein</fullName>
    </submittedName>
</protein>
<dbReference type="PANTHER" id="PTHR47232">
    <property type="entry name" value="TRANSDUCIN FAMILY PROTEIN / WD-40 REPEAT FAMILY PROTEIN"/>
    <property type="match status" value="1"/>
</dbReference>
<reference evidence="3 4" key="1">
    <citation type="submission" date="2019-07" db="EMBL/GenBank/DDBJ databases">
        <title>De Novo Assembly of kiwifruit Actinidia rufa.</title>
        <authorList>
            <person name="Sugita-Konishi S."/>
            <person name="Sato K."/>
            <person name="Mori E."/>
            <person name="Abe Y."/>
            <person name="Kisaki G."/>
            <person name="Hamano K."/>
            <person name="Suezawa K."/>
            <person name="Otani M."/>
            <person name="Fukuda T."/>
            <person name="Manabe T."/>
            <person name="Gomi K."/>
            <person name="Tabuchi M."/>
            <person name="Akimitsu K."/>
            <person name="Kataoka I."/>
        </authorList>
    </citation>
    <scope>NUCLEOTIDE SEQUENCE [LARGE SCALE GENOMIC DNA]</scope>
    <source>
        <strain evidence="4">cv. Fuchu</strain>
    </source>
</reference>
<organism evidence="3 4">
    <name type="scientific">Actinidia rufa</name>
    <dbReference type="NCBI Taxonomy" id="165716"/>
    <lineage>
        <taxon>Eukaryota</taxon>
        <taxon>Viridiplantae</taxon>
        <taxon>Streptophyta</taxon>
        <taxon>Embryophyta</taxon>
        <taxon>Tracheophyta</taxon>
        <taxon>Spermatophyta</taxon>
        <taxon>Magnoliopsida</taxon>
        <taxon>eudicotyledons</taxon>
        <taxon>Gunneridae</taxon>
        <taxon>Pentapetalae</taxon>
        <taxon>asterids</taxon>
        <taxon>Ericales</taxon>
        <taxon>Actinidiaceae</taxon>
        <taxon>Actinidia</taxon>
    </lineage>
</organism>
<dbReference type="PANTHER" id="PTHR47232:SF1">
    <property type="entry name" value="TRANSDUCIN FAMILY PROTEIN _ WD-40 REPEAT FAMILY PROTEIN"/>
    <property type="match status" value="1"/>
</dbReference>
<feature type="region of interest" description="Disordered" evidence="2">
    <location>
        <begin position="320"/>
        <end position="345"/>
    </location>
</feature>
<gene>
    <name evidence="3" type="ORF">Acr_26g0005820</name>
</gene>
<feature type="coiled-coil region" evidence="1">
    <location>
        <begin position="15"/>
        <end position="42"/>
    </location>
</feature>
<dbReference type="OrthoDB" id="1897642at2759"/>
<evidence type="ECO:0000256" key="1">
    <source>
        <dbReference type="SAM" id="Coils"/>
    </source>
</evidence>
<dbReference type="EMBL" id="BJWL01000026">
    <property type="protein sequence ID" value="GFZ17312.1"/>
    <property type="molecule type" value="Genomic_DNA"/>
</dbReference>
<accession>A0A7J0H2Q0</accession>
<evidence type="ECO:0000256" key="2">
    <source>
        <dbReference type="SAM" id="MobiDB-lite"/>
    </source>
</evidence>
<name>A0A7J0H2Q0_9ERIC</name>
<feature type="region of interest" description="Disordered" evidence="2">
    <location>
        <begin position="107"/>
        <end position="150"/>
    </location>
</feature>
<dbReference type="Proteomes" id="UP000585474">
    <property type="component" value="Unassembled WGS sequence"/>
</dbReference>
<dbReference type="AlphaFoldDB" id="A0A7J0H2Q0"/>
<evidence type="ECO:0000313" key="4">
    <source>
        <dbReference type="Proteomes" id="UP000585474"/>
    </source>
</evidence>
<comment type="caution">
    <text evidence="3">The sequence shown here is derived from an EMBL/GenBank/DDBJ whole genome shotgun (WGS) entry which is preliminary data.</text>
</comment>
<sequence>MTALARTVSMSSGVLDRALAALDQAESRLEDSKSKLARIRIHDSVTSSKNSRGDGIKDVKVERRSISPIQIIEDSTQKQPQPRPQLVIPAMNPKISSPMKMVGPFTNDSGSQVHARKPKMSVLNPSNGDTKLKEDKYNKTPSEQEATHVQDKGTKRKFVLWMELSTCGKFKPEGCGGRTYGELQVGSGEDTISYDFLNFEVEVRILLKKLQWINGSRDLLARGKYGEEGVAFGTRLERSGMSLLGEHQFGGEGWGEGEGLVLCGEERSSASLLSSTDSISPKQRRWPEDIAWHPEGSSLFSAYSADSGDSQVSVLNLNKKKGEDQAPCTDATQRSGHRPFTRDVSHSGVHKLGDPLLVSGLSSVCAHRSAEVRMFGCACEFTK</sequence>
<evidence type="ECO:0000313" key="3">
    <source>
        <dbReference type="EMBL" id="GFZ17312.1"/>
    </source>
</evidence>
<keyword evidence="4" id="KW-1185">Reference proteome</keyword>